<organism evidence="1 2">
    <name type="scientific">Penicillium steckii</name>
    <dbReference type="NCBI Taxonomy" id="303698"/>
    <lineage>
        <taxon>Eukaryota</taxon>
        <taxon>Fungi</taxon>
        <taxon>Dikarya</taxon>
        <taxon>Ascomycota</taxon>
        <taxon>Pezizomycotina</taxon>
        <taxon>Eurotiomycetes</taxon>
        <taxon>Eurotiomycetidae</taxon>
        <taxon>Eurotiales</taxon>
        <taxon>Aspergillaceae</taxon>
        <taxon>Penicillium</taxon>
    </lineage>
</organism>
<dbReference type="PANTHER" id="PTHR42090:SF1">
    <property type="match status" value="1"/>
</dbReference>
<gene>
    <name evidence="1" type="ORF">PENSTE_c010G01051</name>
</gene>
<accession>A0A1V6TAF7</accession>
<proteinExistence type="predicted"/>
<dbReference type="EMBL" id="MLKD01000010">
    <property type="protein sequence ID" value="OQE22623.1"/>
    <property type="molecule type" value="Genomic_DNA"/>
</dbReference>
<dbReference type="AlphaFoldDB" id="A0A1V6TAF7"/>
<dbReference type="Proteomes" id="UP000191285">
    <property type="component" value="Unassembled WGS sequence"/>
</dbReference>
<evidence type="ECO:0000313" key="1">
    <source>
        <dbReference type="EMBL" id="OQE22623.1"/>
    </source>
</evidence>
<sequence>MNYINVLRKRPIGILLNSKPTLLPKTVRQIQTSTETSYEQWILDRQLLRPDRMETCQTGTDDEVGHHKSPYDGTKTAVDKEVLALREEYKSEGDVHDPLLVSPANLDVSLILDPMIGQAFHGSPTLRSCKGWSAKHKIVLLRTEPYEIRRYEEVFCRENQKV</sequence>
<protein>
    <submittedName>
        <fullName evidence="1">Uncharacterized protein</fullName>
    </submittedName>
</protein>
<name>A0A1V6TAF7_9EURO</name>
<dbReference type="PANTHER" id="PTHR42090">
    <property type="match status" value="1"/>
</dbReference>
<dbReference type="OrthoDB" id="4220319at2759"/>
<comment type="caution">
    <text evidence="1">The sequence shown here is derived from an EMBL/GenBank/DDBJ whole genome shotgun (WGS) entry which is preliminary data.</text>
</comment>
<keyword evidence="2" id="KW-1185">Reference proteome</keyword>
<reference evidence="2" key="1">
    <citation type="journal article" date="2017" name="Nat. Microbiol.">
        <title>Global analysis of biosynthetic gene clusters reveals vast potential of secondary metabolite production in Penicillium species.</title>
        <authorList>
            <person name="Nielsen J.C."/>
            <person name="Grijseels S."/>
            <person name="Prigent S."/>
            <person name="Ji B."/>
            <person name="Dainat J."/>
            <person name="Nielsen K.F."/>
            <person name="Frisvad J.C."/>
            <person name="Workman M."/>
            <person name="Nielsen J."/>
        </authorList>
    </citation>
    <scope>NUCLEOTIDE SEQUENCE [LARGE SCALE GENOMIC DNA]</scope>
    <source>
        <strain evidence="2">IBT 24891</strain>
    </source>
</reference>
<evidence type="ECO:0000313" key="2">
    <source>
        <dbReference type="Proteomes" id="UP000191285"/>
    </source>
</evidence>
<dbReference type="STRING" id="303698.A0A1V6TAF7"/>